<comment type="caution">
    <text evidence="3">The sequence shown here is derived from an EMBL/GenBank/DDBJ whole genome shotgun (WGS) entry which is preliminary data.</text>
</comment>
<keyword evidence="4" id="KW-1185">Reference proteome</keyword>
<reference evidence="3 4" key="1">
    <citation type="submission" date="2024-01" db="EMBL/GenBank/DDBJ databases">
        <title>Characterization of Pseudomonas viridiflava in Georgia, USA.</title>
        <authorList>
            <person name="Zhao M."/>
            <person name="Dutta B."/>
        </authorList>
    </citation>
    <scope>NUCLEOTIDE SEQUENCE [LARGE SCALE GENOMIC DNA]</scope>
    <source>
        <strain evidence="3 4">21GA0539</strain>
    </source>
</reference>
<sequence length="73" mass="8096">MPTRIGGDDDEQGSSHAKDCSDALPLKVDPQELDGAGQTPEQWLQENRQAMEQYNVRVQEQGGVQRWCAVLLA</sequence>
<proteinExistence type="predicted"/>
<accession>A0ABU7N1N9</accession>
<keyword evidence="1" id="KW-1277">Toxin-antitoxin system</keyword>
<dbReference type="RefSeq" id="WP_330512511.1">
    <property type="nucleotide sequence ID" value="NZ_JAZEIH010000002.1"/>
</dbReference>
<gene>
    <name evidence="3" type="ORF">V2I87_01955</name>
</gene>
<name>A0ABU7N1N9_PSEVI</name>
<dbReference type="InterPro" id="IPR009956">
    <property type="entry name" value="Post-segregation_anti-tox_CcdA"/>
</dbReference>
<organism evidence="3 4">
    <name type="scientific">Pseudomonas viridiflava</name>
    <name type="common">Phytomonas viridiflava</name>
    <dbReference type="NCBI Taxonomy" id="33069"/>
    <lineage>
        <taxon>Bacteria</taxon>
        <taxon>Pseudomonadati</taxon>
        <taxon>Pseudomonadota</taxon>
        <taxon>Gammaproteobacteria</taxon>
        <taxon>Pseudomonadales</taxon>
        <taxon>Pseudomonadaceae</taxon>
        <taxon>Pseudomonas</taxon>
    </lineage>
</organism>
<dbReference type="Pfam" id="PF07362">
    <property type="entry name" value="CcdA"/>
    <property type="match status" value="1"/>
</dbReference>
<feature type="region of interest" description="Disordered" evidence="2">
    <location>
        <begin position="1"/>
        <end position="38"/>
    </location>
</feature>
<evidence type="ECO:0000313" key="3">
    <source>
        <dbReference type="EMBL" id="MEE4038846.1"/>
    </source>
</evidence>
<evidence type="ECO:0000256" key="2">
    <source>
        <dbReference type="SAM" id="MobiDB-lite"/>
    </source>
</evidence>
<protein>
    <submittedName>
        <fullName evidence="3">Type II toxin-antitoxin system CcdA family antitoxin</fullName>
    </submittedName>
</protein>
<evidence type="ECO:0000313" key="4">
    <source>
        <dbReference type="Proteomes" id="UP001343600"/>
    </source>
</evidence>
<dbReference type="EMBL" id="JAZEIP010000002">
    <property type="protein sequence ID" value="MEE4038846.1"/>
    <property type="molecule type" value="Genomic_DNA"/>
</dbReference>
<evidence type="ECO:0000256" key="1">
    <source>
        <dbReference type="ARBA" id="ARBA00022649"/>
    </source>
</evidence>
<dbReference type="Proteomes" id="UP001343600">
    <property type="component" value="Unassembled WGS sequence"/>
</dbReference>